<dbReference type="RefSeq" id="WP_096330215.1">
    <property type="nucleotide sequence ID" value="NZ_FOMX01000004.1"/>
</dbReference>
<dbReference type="InterPro" id="IPR036390">
    <property type="entry name" value="WH_DNA-bd_sf"/>
</dbReference>
<dbReference type="STRING" id="54.SAMN02745121_01457"/>
<organism evidence="6 7">
    <name type="scientific">Nannocystis exedens</name>
    <dbReference type="NCBI Taxonomy" id="54"/>
    <lineage>
        <taxon>Bacteria</taxon>
        <taxon>Pseudomonadati</taxon>
        <taxon>Myxococcota</taxon>
        <taxon>Polyangia</taxon>
        <taxon>Nannocystales</taxon>
        <taxon>Nannocystaceae</taxon>
        <taxon>Nannocystis</taxon>
    </lineage>
</organism>
<comment type="similarity">
    <text evidence="1">Belongs to the LysR transcriptional regulatory family.</text>
</comment>
<reference evidence="7" key="1">
    <citation type="submission" date="2016-10" db="EMBL/GenBank/DDBJ databases">
        <authorList>
            <person name="Varghese N."/>
            <person name="Submissions S."/>
        </authorList>
    </citation>
    <scope>NUCLEOTIDE SEQUENCE [LARGE SCALE GENOMIC DNA]</scope>
    <source>
        <strain evidence="7">ATCC 25963</strain>
    </source>
</reference>
<dbReference type="SUPFAM" id="SSF46785">
    <property type="entry name" value="Winged helix' DNA-binding domain"/>
    <property type="match status" value="1"/>
</dbReference>
<keyword evidence="3 6" id="KW-0238">DNA-binding</keyword>
<dbReference type="CDD" id="cd08417">
    <property type="entry name" value="PBP2_Nitroaromatics_like"/>
    <property type="match status" value="1"/>
</dbReference>
<keyword evidence="4" id="KW-0804">Transcription</keyword>
<keyword evidence="2" id="KW-0805">Transcription regulation</keyword>
<evidence type="ECO:0000256" key="3">
    <source>
        <dbReference type="ARBA" id="ARBA00023125"/>
    </source>
</evidence>
<dbReference type="PANTHER" id="PTHR30118:SF15">
    <property type="entry name" value="TRANSCRIPTIONAL REGULATORY PROTEIN"/>
    <property type="match status" value="1"/>
</dbReference>
<dbReference type="PROSITE" id="PS50931">
    <property type="entry name" value="HTH_LYSR"/>
    <property type="match status" value="1"/>
</dbReference>
<proteinExistence type="inferred from homology"/>
<dbReference type="InterPro" id="IPR000847">
    <property type="entry name" value="LysR_HTH_N"/>
</dbReference>
<dbReference type="PANTHER" id="PTHR30118">
    <property type="entry name" value="HTH-TYPE TRANSCRIPTIONAL REGULATOR LEUO-RELATED"/>
    <property type="match status" value="1"/>
</dbReference>
<evidence type="ECO:0000313" key="7">
    <source>
        <dbReference type="Proteomes" id="UP000199400"/>
    </source>
</evidence>
<dbReference type="OrthoDB" id="109788at2"/>
<dbReference type="InterPro" id="IPR005119">
    <property type="entry name" value="LysR_subst-bd"/>
</dbReference>
<feature type="domain" description="HTH lysR-type" evidence="5">
    <location>
        <begin position="6"/>
        <end position="63"/>
    </location>
</feature>
<evidence type="ECO:0000256" key="4">
    <source>
        <dbReference type="ARBA" id="ARBA00023163"/>
    </source>
</evidence>
<dbReference type="InterPro" id="IPR036388">
    <property type="entry name" value="WH-like_DNA-bd_sf"/>
</dbReference>
<dbReference type="Gene3D" id="3.40.190.10">
    <property type="entry name" value="Periplasmic binding protein-like II"/>
    <property type="match status" value="2"/>
</dbReference>
<evidence type="ECO:0000313" key="6">
    <source>
        <dbReference type="EMBL" id="SFD76487.1"/>
    </source>
</evidence>
<evidence type="ECO:0000259" key="5">
    <source>
        <dbReference type="PROSITE" id="PS50931"/>
    </source>
</evidence>
<evidence type="ECO:0000256" key="1">
    <source>
        <dbReference type="ARBA" id="ARBA00009437"/>
    </source>
</evidence>
<name>A0A1I1V0B0_9BACT</name>
<dbReference type="Pfam" id="PF03466">
    <property type="entry name" value="LysR_substrate"/>
    <property type="match status" value="1"/>
</dbReference>
<dbReference type="Gene3D" id="1.10.10.10">
    <property type="entry name" value="Winged helix-like DNA-binding domain superfamily/Winged helix DNA-binding domain"/>
    <property type="match status" value="1"/>
</dbReference>
<dbReference type="Proteomes" id="UP000199400">
    <property type="component" value="Unassembled WGS sequence"/>
</dbReference>
<dbReference type="InterPro" id="IPR037402">
    <property type="entry name" value="YidZ_PBP2"/>
</dbReference>
<accession>A0A1I1V0B0</accession>
<dbReference type="GO" id="GO:0003677">
    <property type="term" value="F:DNA binding"/>
    <property type="evidence" value="ECO:0007669"/>
    <property type="project" value="UniProtKB-KW"/>
</dbReference>
<keyword evidence="7" id="KW-1185">Reference proteome</keyword>
<dbReference type="AlphaFoldDB" id="A0A1I1V0B0"/>
<dbReference type="GO" id="GO:0003700">
    <property type="term" value="F:DNA-binding transcription factor activity"/>
    <property type="evidence" value="ECO:0007669"/>
    <property type="project" value="InterPro"/>
</dbReference>
<gene>
    <name evidence="6" type="ORF">SAMN02745121_01457</name>
</gene>
<protein>
    <submittedName>
        <fullName evidence="6">DNA-binding transcriptional regulator, LysR family</fullName>
    </submittedName>
</protein>
<sequence>MSIEAIDLNLLHVLHLVLTERSVAGAARRLHVTPSAVSNALARLRDLLDDPIVTRKGRGIVPTPRAAELAPAIARALHDLDVALFAARFDPATCTRTFTLAVADAGQLTYVPHIARRMTAELPRARLRVVGIDSLVSLGDLAAPEVDVHIGIPGRGPGIHHEPLLTEHTVLIARDRHPATRARLTGKALASLRHVRVEMVPGRAFRDPVADSYKRAGVEREVVLSVPTFTAAAAVVAATDLVATVPASFARAYGPRFDVRALAGPIPARRISLSLSWHERTHQEAASIAFRTLIKQAMAQFGEDKEGPDLRGS</sequence>
<dbReference type="EMBL" id="FOMX01000004">
    <property type="protein sequence ID" value="SFD76487.1"/>
    <property type="molecule type" value="Genomic_DNA"/>
</dbReference>
<evidence type="ECO:0000256" key="2">
    <source>
        <dbReference type="ARBA" id="ARBA00023015"/>
    </source>
</evidence>
<dbReference type="InterPro" id="IPR050389">
    <property type="entry name" value="LysR-type_TF"/>
</dbReference>
<dbReference type="Pfam" id="PF00126">
    <property type="entry name" value="HTH_1"/>
    <property type="match status" value="1"/>
</dbReference>
<dbReference type="SUPFAM" id="SSF53850">
    <property type="entry name" value="Periplasmic binding protein-like II"/>
    <property type="match status" value="1"/>
</dbReference>